<keyword evidence="10" id="KW-1185">Reference proteome</keyword>
<evidence type="ECO:0000259" key="8">
    <source>
        <dbReference type="Pfam" id="PF02706"/>
    </source>
</evidence>
<evidence type="ECO:0000256" key="3">
    <source>
        <dbReference type="ARBA" id="ARBA00022692"/>
    </source>
</evidence>
<feature type="transmembrane region" description="Helical" evidence="7">
    <location>
        <begin position="20"/>
        <end position="38"/>
    </location>
</feature>
<dbReference type="Pfam" id="PF02706">
    <property type="entry name" value="Wzz"/>
    <property type="match status" value="1"/>
</dbReference>
<comment type="subcellular location">
    <subcellularLocation>
        <location evidence="1">Cell membrane</location>
        <topology evidence="1">Multi-pass membrane protein</topology>
    </subcellularLocation>
</comment>
<reference evidence="9 10" key="1">
    <citation type="journal article" date="2006" name="Int. J. Syst. Evol. Microbiol.">
        <title>Dyella yeojuensis sp. nov., isolated from greenhouse soil in Korea.</title>
        <authorList>
            <person name="Kim B.Y."/>
            <person name="Weon H.Y."/>
            <person name="Lee K.H."/>
            <person name="Seok S.J."/>
            <person name="Kwon S.W."/>
            <person name="Go S.J."/>
            <person name="Stackebrandt E."/>
        </authorList>
    </citation>
    <scope>NUCLEOTIDE SEQUENCE [LARGE SCALE GENOMIC DNA]</scope>
    <source>
        <strain evidence="9 10">DSM 17673</strain>
    </source>
</reference>
<evidence type="ECO:0000256" key="1">
    <source>
        <dbReference type="ARBA" id="ARBA00004651"/>
    </source>
</evidence>
<keyword evidence="3 7" id="KW-0812">Transmembrane</keyword>
<dbReference type="GO" id="GO:0005886">
    <property type="term" value="C:plasma membrane"/>
    <property type="evidence" value="ECO:0007669"/>
    <property type="project" value="UniProtKB-SubCell"/>
</dbReference>
<dbReference type="GO" id="GO:0004713">
    <property type="term" value="F:protein tyrosine kinase activity"/>
    <property type="evidence" value="ECO:0007669"/>
    <property type="project" value="TreeGrafter"/>
</dbReference>
<evidence type="ECO:0000256" key="5">
    <source>
        <dbReference type="ARBA" id="ARBA00023136"/>
    </source>
</evidence>
<sequence length="270" mass="29633">MANDDEIYLIDMWRIVVREWRWFIGVGVLVLAATFAYLHHARSQWEATAWIQIGQMGFAPAGQDPHVEAFSRTVERLETRAFQDDVLKSIGVPVDAPAGALYRRSMRIEQLAYANLVKLSVRGYSAEDAKQLATATATVLHAVHAEIGARPTALAKERLDELDANLKQAQADRDRLVAEATGRGDAAAVAAVALASSNDDIRELEHARADLATRQLANYTYQTSMAWPVYVPKDRVLPNIVLTGGIGFLAAAFLASMAAVARHALRRRTA</sequence>
<evidence type="ECO:0000313" key="10">
    <source>
        <dbReference type="Proteomes" id="UP000518878"/>
    </source>
</evidence>
<proteinExistence type="predicted"/>
<feature type="transmembrane region" description="Helical" evidence="7">
    <location>
        <begin position="240"/>
        <end position="261"/>
    </location>
</feature>
<gene>
    <name evidence="9" type="ORF">HBF32_10775</name>
</gene>
<keyword evidence="2" id="KW-1003">Cell membrane</keyword>
<feature type="domain" description="Polysaccharide chain length determinant N-terminal" evidence="8">
    <location>
        <begin position="5"/>
        <end position="55"/>
    </location>
</feature>
<keyword evidence="5 7" id="KW-0472">Membrane</keyword>
<dbReference type="InterPro" id="IPR050445">
    <property type="entry name" value="Bact_polysacc_biosynth/exp"/>
</dbReference>
<accession>A0A7X5QV32</accession>
<dbReference type="PANTHER" id="PTHR32309:SF13">
    <property type="entry name" value="FERRIC ENTEROBACTIN TRANSPORT PROTEIN FEPE"/>
    <property type="match status" value="1"/>
</dbReference>
<dbReference type="AlphaFoldDB" id="A0A7X5QV32"/>
<dbReference type="InterPro" id="IPR003856">
    <property type="entry name" value="LPS_length_determ_N"/>
</dbReference>
<keyword evidence="6" id="KW-0175">Coiled coil</keyword>
<evidence type="ECO:0000256" key="4">
    <source>
        <dbReference type="ARBA" id="ARBA00022989"/>
    </source>
</evidence>
<protein>
    <submittedName>
        <fullName evidence="9">Chain-length determining protein</fullName>
    </submittedName>
</protein>
<dbReference type="EMBL" id="JAAQTL010000001">
    <property type="protein sequence ID" value="NID15941.1"/>
    <property type="molecule type" value="Genomic_DNA"/>
</dbReference>
<dbReference type="Proteomes" id="UP000518878">
    <property type="component" value="Unassembled WGS sequence"/>
</dbReference>
<evidence type="ECO:0000256" key="6">
    <source>
        <dbReference type="SAM" id="Coils"/>
    </source>
</evidence>
<comment type="caution">
    <text evidence="9">The sequence shown here is derived from an EMBL/GenBank/DDBJ whole genome shotgun (WGS) entry which is preliminary data.</text>
</comment>
<feature type="coiled-coil region" evidence="6">
    <location>
        <begin position="152"/>
        <end position="214"/>
    </location>
</feature>
<keyword evidence="4 7" id="KW-1133">Transmembrane helix</keyword>
<dbReference type="RefSeq" id="WP_166699626.1">
    <property type="nucleotide sequence ID" value="NZ_JAAQTL010000001.1"/>
</dbReference>
<organism evidence="9 10">
    <name type="scientific">Luteibacter yeojuensis</name>
    <dbReference type="NCBI Taxonomy" id="345309"/>
    <lineage>
        <taxon>Bacteria</taxon>
        <taxon>Pseudomonadati</taxon>
        <taxon>Pseudomonadota</taxon>
        <taxon>Gammaproteobacteria</taxon>
        <taxon>Lysobacterales</taxon>
        <taxon>Rhodanobacteraceae</taxon>
        <taxon>Luteibacter</taxon>
    </lineage>
</organism>
<name>A0A7X5QV32_9GAMM</name>
<dbReference type="PANTHER" id="PTHR32309">
    <property type="entry name" value="TYROSINE-PROTEIN KINASE"/>
    <property type="match status" value="1"/>
</dbReference>
<evidence type="ECO:0000313" key="9">
    <source>
        <dbReference type="EMBL" id="NID15941.1"/>
    </source>
</evidence>
<evidence type="ECO:0000256" key="7">
    <source>
        <dbReference type="SAM" id="Phobius"/>
    </source>
</evidence>
<evidence type="ECO:0000256" key="2">
    <source>
        <dbReference type="ARBA" id="ARBA00022475"/>
    </source>
</evidence>